<accession>A0A7S4G3G8</accession>
<sequence length="205" mass="22261">MALYRITALRLNTAGQQCKCSYGKSANWLCTFGGCGGSRGQAPDIQPASRSVHRGVVLPGLARGWMQEPFPAHTILVYSMPQADEAVSGLPVGTLRGLVVLCQGWLLSRPLAGGVRAPPHRRPQRIFGGRDPYASERPSVPRAPRWSWVETRSFGCAKKRGCAFGCGLASVPVGGEMADLRRRPHPWHPRVVYSELCTTQGNLTV</sequence>
<dbReference type="EMBL" id="HBJA01102461">
    <property type="protein sequence ID" value="CAE0824091.1"/>
    <property type="molecule type" value="Transcribed_RNA"/>
</dbReference>
<evidence type="ECO:0000256" key="1">
    <source>
        <dbReference type="SAM" id="MobiDB-lite"/>
    </source>
</evidence>
<organism evidence="2">
    <name type="scientific">Eutreptiella gymnastica</name>
    <dbReference type="NCBI Taxonomy" id="73025"/>
    <lineage>
        <taxon>Eukaryota</taxon>
        <taxon>Discoba</taxon>
        <taxon>Euglenozoa</taxon>
        <taxon>Euglenida</taxon>
        <taxon>Spirocuta</taxon>
        <taxon>Euglenophyceae</taxon>
        <taxon>Eutreptiales</taxon>
        <taxon>Eutreptiaceae</taxon>
        <taxon>Eutreptiella</taxon>
    </lineage>
</organism>
<reference evidence="2" key="1">
    <citation type="submission" date="2021-01" db="EMBL/GenBank/DDBJ databases">
        <authorList>
            <person name="Corre E."/>
            <person name="Pelletier E."/>
            <person name="Niang G."/>
            <person name="Scheremetjew M."/>
            <person name="Finn R."/>
            <person name="Kale V."/>
            <person name="Holt S."/>
            <person name="Cochrane G."/>
            <person name="Meng A."/>
            <person name="Brown T."/>
            <person name="Cohen L."/>
        </authorList>
    </citation>
    <scope>NUCLEOTIDE SEQUENCE</scope>
    <source>
        <strain evidence="2">CCMP1594</strain>
    </source>
</reference>
<proteinExistence type="predicted"/>
<dbReference type="PROSITE" id="PS51257">
    <property type="entry name" value="PROKAR_LIPOPROTEIN"/>
    <property type="match status" value="1"/>
</dbReference>
<feature type="region of interest" description="Disordered" evidence="1">
    <location>
        <begin position="118"/>
        <end position="138"/>
    </location>
</feature>
<evidence type="ECO:0000313" key="2">
    <source>
        <dbReference type="EMBL" id="CAE0824091.1"/>
    </source>
</evidence>
<gene>
    <name evidence="2" type="ORF">EGYM00163_LOCUS35298</name>
</gene>
<dbReference type="AlphaFoldDB" id="A0A7S4G3G8"/>
<name>A0A7S4G3G8_9EUGL</name>
<protein>
    <submittedName>
        <fullName evidence="2">Uncharacterized protein</fullName>
    </submittedName>
</protein>